<dbReference type="Proteomes" id="UP000002668">
    <property type="component" value="Genome"/>
</dbReference>
<gene>
    <name evidence="1" type="ORF">LEMA_P109690.1</name>
</gene>
<accession>E4ZZA9</accession>
<evidence type="ECO:0000313" key="1">
    <source>
        <dbReference type="EMBL" id="CBX96704.1"/>
    </source>
</evidence>
<name>E4ZZA9_LEPMJ</name>
<organism evidence="2">
    <name type="scientific">Leptosphaeria maculans (strain JN3 / isolate v23.1.3 / race Av1-4-5-6-7-8)</name>
    <name type="common">Blackleg fungus</name>
    <name type="synonym">Phoma lingam</name>
    <dbReference type="NCBI Taxonomy" id="985895"/>
    <lineage>
        <taxon>Eukaryota</taxon>
        <taxon>Fungi</taxon>
        <taxon>Dikarya</taxon>
        <taxon>Ascomycota</taxon>
        <taxon>Pezizomycotina</taxon>
        <taxon>Dothideomycetes</taxon>
        <taxon>Pleosporomycetidae</taxon>
        <taxon>Pleosporales</taxon>
        <taxon>Pleosporineae</taxon>
        <taxon>Leptosphaeriaceae</taxon>
        <taxon>Plenodomus</taxon>
        <taxon>Plenodomus lingam/Leptosphaeria maculans species complex</taxon>
    </lineage>
</organism>
<sequence length="108" mass="11899">MVNASIRPVFCIIATLGTHIPFDLDSSLPDTNTGSSSGPFDQLGNCYCFNISMPPKRKAQDIDTAPKRCGKKSRATIKKDEAVVLPVPVLYRRYFCTAQSQAAGIRYR</sequence>
<keyword evidence="2" id="KW-1185">Reference proteome</keyword>
<dbReference type="EMBL" id="FP929129">
    <property type="protein sequence ID" value="CBX96704.1"/>
    <property type="molecule type" value="Genomic_DNA"/>
</dbReference>
<dbReference type="InParanoid" id="E4ZZA9"/>
<proteinExistence type="predicted"/>
<dbReference type="HOGENOM" id="CLU_2197442_0_0_1"/>
<protein>
    <submittedName>
        <fullName evidence="1">Predicted protein</fullName>
    </submittedName>
</protein>
<evidence type="ECO:0000313" key="2">
    <source>
        <dbReference type="Proteomes" id="UP000002668"/>
    </source>
</evidence>
<reference evidence="2" key="1">
    <citation type="journal article" date="2011" name="Nat. Commun.">
        <title>Effector diversification within compartments of the Leptosphaeria maculans genome affected by Repeat-Induced Point mutations.</title>
        <authorList>
            <person name="Rouxel T."/>
            <person name="Grandaubert J."/>
            <person name="Hane J.K."/>
            <person name="Hoede C."/>
            <person name="van de Wouw A.P."/>
            <person name="Couloux A."/>
            <person name="Dominguez V."/>
            <person name="Anthouard V."/>
            <person name="Bally P."/>
            <person name="Bourras S."/>
            <person name="Cozijnsen A.J."/>
            <person name="Ciuffetti L.M."/>
            <person name="Degrave A."/>
            <person name="Dilmaghani A."/>
            <person name="Duret L."/>
            <person name="Fudal I."/>
            <person name="Goodwin S.B."/>
            <person name="Gout L."/>
            <person name="Glaser N."/>
            <person name="Linglin J."/>
            <person name="Kema G.H.J."/>
            <person name="Lapalu N."/>
            <person name="Lawrence C.B."/>
            <person name="May K."/>
            <person name="Meyer M."/>
            <person name="Ollivier B."/>
            <person name="Poulain J."/>
            <person name="Schoch C.L."/>
            <person name="Simon A."/>
            <person name="Spatafora J.W."/>
            <person name="Stachowiak A."/>
            <person name="Turgeon B.G."/>
            <person name="Tyler B.M."/>
            <person name="Vincent D."/>
            <person name="Weissenbach J."/>
            <person name="Amselem J."/>
            <person name="Quesneville H."/>
            <person name="Oliver R.P."/>
            <person name="Wincker P."/>
            <person name="Balesdent M.-H."/>
            <person name="Howlett B.J."/>
        </authorList>
    </citation>
    <scope>NUCLEOTIDE SEQUENCE [LARGE SCALE GENOMIC DNA]</scope>
    <source>
        <strain evidence="2">JN3 / isolate v23.1.3 / race Av1-4-5-6-7-8</strain>
    </source>
</reference>
<dbReference type="VEuPathDB" id="FungiDB:LEMA_P109690.1"/>
<dbReference type="AlphaFoldDB" id="E4ZZA9"/>